<name>I2GFJ4_9BACT</name>
<dbReference type="Proteomes" id="UP000009309">
    <property type="component" value="Unassembled WGS sequence"/>
</dbReference>
<comment type="caution">
    <text evidence="2">The sequence shown here is derived from an EMBL/GenBank/DDBJ whole genome shotgun (WGS) entry which is preliminary data.</text>
</comment>
<protein>
    <submittedName>
        <fullName evidence="2">Beta-Ig-H3/fasciclin</fullName>
    </submittedName>
</protein>
<dbReference type="eggNOG" id="COG2335">
    <property type="taxonomic scope" value="Bacteria"/>
</dbReference>
<dbReference type="AlphaFoldDB" id="I2GFJ4"/>
<organism evidence="2 3">
    <name type="scientific">Fibrisoma limi BUZ 3</name>
    <dbReference type="NCBI Taxonomy" id="1185876"/>
    <lineage>
        <taxon>Bacteria</taxon>
        <taxon>Pseudomonadati</taxon>
        <taxon>Bacteroidota</taxon>
        <taxon>Cytophagia</taxon>
        <taxon>Cytophagales</taxon>
        <taxon>Spirosomataceae</taxon>
        <taxon>Fibrisoma</taxon>
    </lineage>
</organism>
<dbReference type="SMART" id="SM00554">
    <property type="entry name" value="FAS1"/>
    <property type="match status" value="2"/>
</dbReference>
<evidence type="ECO:0000313" key="3">
    <source>
        <dbReference type="Proteomes" id="UP000009309"/>
    </source>
</evidence>
<feature type="domain" description="FAS1" evidence="1">
    <location>
        <begin position="185"/>
        <end position="327"/>
    </location>
</feature>
<dbReference type="RefSeq" id="WP_009281253.1">
    <property type="nucleotide sequence ID" value="NZ_CAIT01000005.1"/>
</dbReference>
<reference evidence="2 3" key="1">
    <citation type="journal article" date="2012" name="J. Bacteriol.">
        <title>Genome Sequence of the Filamentous Bacterium Fibrisoma limi BUZ 3T.</title>
        <authorList>
            <person name="Filippini M."/>
            <person name="Qi W."/>
            <person name="Jaenicke S."/>
            <person name="Goesmann A."/>
            <person name="Smits T.H."/>
            <person name="Bagheri H.C."/>
        </authorList>
    </citation>
    <scope>NUCLEOTIDE SEQUENCE [LARGE SCALE GENOMIC DNA]</scope>
    <source>
        <strain evidence="3">BUZ 3T</strain>
    </source>
</reference>
<evidence type="ECO:0000259" key="1">
    <source>
        <dbReference type="PROSITE" id="PS50213"/>
    </source>
</evidence>
<dbReference type="SUPFAM" id="SSF82153">
    <property type="entry name" value="FAS1 domain"/>
    <property type="match status" value="2"/>
</dbReference>
<evidence type="ECO:0000313" key="2">
    <source>
        <dbReference type="EMBL" id="CCH52669.1"/>
    </source>
</evidence>
<dbReference type="PROSITE" id="PS50213">
    <property type="entry name" value="FAS1"/>
    <property type="match status" value="2"/>
</dbReference>
<dbReference type="GO" id="GO:0005615">
    <property type="term" value="C:extracellular space"/>
    <property type="evidence" value="ECO:0007669"/>
    <property type="project" value="TreeGrafter"/>
</dbReference>
<sequence>MHIKLSTTFPWQSGLIVAALFTLFVFGMTACSDDDDNTPVTANIAELVGTNAQFTLLNAALARAGLDATLRQPGPYTVFAPTDDAFRAAGYANAAAVNAADQNALRNILLYHVIGGSVPASAINTGQNAQPTSLSANGTIYISKAASTSGTATGVSVNGARVLQADVAASNGIIHVIDRVLLPPTGSILAVVQADTSLSLLTAAALRGGAEVTTALNNPAIPITVFAPTNAAFRATSFSTVAAITAAPEDVLRGILTYHVIPAVRAYSPTLTNGATITTFQTGTVTVGVSSTAVTVTGRGNGGNPSRVTTPDINATNGVIHKIDRVLLP</sequence>
<dbReference type="PROSITE" id="PS51257">
    <property type="entry name" value="PROKAR_LIPOPROTEIN"/>
    <property type="match status" value="1"/>
</dbReference>
<dbReference type="FunFam" id="2.30.180.10:FF:000032">
    <property type="entry name" value="Fasciclin domain-containing protein, putative"/>
    <property type="match status" value="1"/>
</dbReference>
<dbReference type="InterPro" id="IPR000782">
    <property type="entry name" value="FAS1_domain"/>
</dbReference>
<dbReference type="STRING" id="1185876.BN8_01684"/>
<gene>
    <name evidence="2" type="ORF">BN8_01684</name>
</gene>
<keyword evidence="3" id="KW-1185">Reference proteome</keyword>
<dbReference type="Pfam" id="PF02469">
    <property type="entry name" value="Fasciclin"/>
    <property type="match status" value="2"/>
</dbReference>
<dbReference type="InterPro" id="IPR050904">
    <property type="entry name" value="Adhesion/Biosynth-related"/>
</dbReference>
<dbReference type="EMBL" id="CAIT01000005">
    <property type="protein sequence ID" value="CCH52669.1"/>
    <property type="molecule type" value="Genomic_DNA"/>
</dbReference>
<dbReference type="PANTHER" id="PTHR10900">
    <property type="entry name" value="PERIOSTIN-RELATED"/>
    <property type="match status" value="1"/>
</dbReference>
<dbReference type="Gene3D" id="2.30.180.10">
    <property type="entry name" value="FAS1 domain"/>
    <property type="match status" value="2"/>
</dbReference>
<accession>I2GFJ4</accession>
<feature type="domain" description="FAS1" evidence="1">
    <location>
        <begin position="41"/>
        <end position="181"/>
    </location>
</feature>
<dbReference type="PANTHER" id="PTHR10900:SF77">
    <property type="entry name" value="FI19380P1"/>
    <property type="match status" value="1"/>
</dbReference>
<dbReference type="InterPro" id="IPR036378">
    <property type="entry name" value="FAS1_dom_sf"/>
</dbReference>
<dbReference type="OrthoDB" id="1119934at2"/>
<proteinExistence type="predicted"/>